<accession>A0A8H6VS79</accession>
<reference evidence="1" key="1">
    <citation type="submission" date="2020-05" db="EMBL/GenBank/DDBJ databases">
        <title>Mycena genomes resolve the evolution of fungal bioluminescence.</title>
        <authorList>
            <person name="Tsai I.J."/>
        </authorList>
    </citation>
    <scope>NUCLEOTIDE SEQUENCE</scope>
    <source>
        <strain evidence="1">110903Hualien_Pintung</strain>
    </source>
</reference>
<dbReference type="AlphaFoldDB" id="A0A8H6VS79"/>
<organism evidence="1 2">
    <name type="scientific">Mycena chlorophos</name>
    <name type="common">Agaric fungus</name>
    <name type="synonym">Agaricus chlorophos</name>
    <dbReference type="NCBI Taxonomy" id="658473"/>
    <lineage>
        <taxon>Eukaryota</taxon>
        <taxon>Fungi</taxon>
        <taxon>Dikarya</taxon>
        <taxon>Basidiomycota</taxon>
        <taxon>Agaricomycotina</taxon>
        <taxon>Agaricomycetes</taxon>
        <taxon>Agaricomycetidae</taxon>
        <taxon>Agaricales</taxon>
        <taxon>Marasmiineae</taxon>
        <taxon>Mycenaceae</taxon>
        <taxon>Mycena</taxon>
    </lineage>
</organism>
<comment type="caution">
    <text evidence="1">The sequence shown here is derived from an EMBL/GenBank/DDBJ whole genome shotgun (WGS) entry which is preliminary data.</text>
</comment>
<keyword evidence="2" id="KW-1185">Reference proteome</keyword>
<proteinExistence type="predicted"/>
<gene>
    <name evidence="1" type="ORF">HMN09_01315300</name>
</gene>
<dbReference type="EMBL" id="JACAZE010000027">
    <property type="protein sequence ID" value="KAF7290101.1"/>
    <property type="molecule type" value="Genomic_DNA"/>
</dbReference>
<name>A0A8H6VS79_MYCCL</name>
<evidence type="ECO:0000313" key="2">
    <source>
        <dbReference type="Proteomes" id="UP000613580"/>
    </source>
</evidence>
<dbReference type="Proteomes" id="UP000613580">
    <property type="component" value="Unassembled WGS sequence"/>
</dbReference>
<evidence type="ECO:0000313" key="1">
    <source>
        <dbReference type="EMBL" id="KAF7290101.1"/>
    </source>
</evidence>
<sequence>MNELRSAYRLFLRTCSASVLHHPYSTKTLRKMWRPSFADAVRVTKRLQENQANETLSATERNDLETWLSEWNLRIDNVLALLYSSSQSRGLAHHITRNLAAISSGEQKRHDKHVKYPYWNGQRALDSPEYTLETVQRRLKRQEQDGLPRKVALEWKGLEEVMQMAEGRSGLVFGTGWWIGRTRFARER</sequence>
<dbReference type="OrthoDB" id="2770090at2759"/>
<protein>
    <submittedName>
        <fullName evidence="1">Uncharacterized protein</fullName>
    </submittedName>
</protein>